<sequence>MVGLAIGASISNPGIAVPLSFVMHFMGDLVPHWDFYSNTTDEQRRVGWRPIAVMADLGLGVAVGMFFTLYALWVVGNTSLALNMFLCGVAAVLPDALAAPLMFTQKPNIISVVIGKIQSRLQFQAPIFWGLLTQVLITVFAFLVISNSLTQ</sequence>
<keyword evidence="1" id="KW-0472">Membrane</keyword>
<dbReference type="Proteomes" id="UP000179113">
    <property type="component" value="Unassembled WGS sequence"/>
</dbReference>
<keyword evidence="1" id="KW-0812">Transmembrane</keyword>
<gene>
    <name evidence="2" type="ORF">A2415_04130</name>
</gene>
<feature type="transmembrane region" description="Helical" evidence="1">
    <location>
        <begin position="80"/>
        <end position="104"/>
    </location>
</feature>
<feature type="transmembrane region" description="Helical" evidence="1">
    <location>
        <begin position="51"/>
        <end position="74"/>
    </location>
</feature>
<comment type="caution">
    <text evidence="2">The sequence shown here is derived from an EMBL/GenBank/DDBJ whole genome shotgun (WGS) entry which is preliminary data.</text>
</comment>
<proteinExistence type="predicted"/>
<feature type="transmembrane region" description="Helical" evidence="1">
    <location>
        <begin position="125"/>
        <end position="145"/>
    </location>
</feature>
<dbReference type="AlphaFoldDB" id="A0A1F4WHW3"/>
<reference evidence="2 3" key="1">
    <citation type="journal article" date="2016" name="Nat. Commun.">
        <title>Thousands of microbial genomes shed light on interconnected biogeochemical processes in an aquifer system.</title>
        <authorList>
            <person name="Anantharaman K."/>
            <person name="Brown C.T."/>
            <person name="Hug L.A."/>
            <person name="Sharon I."/>
            <person name="Castelle C.J."/>
            <person name="Probst A.J."/>
            <person name="Thomas B.C."/>
            <person name="Singh A."/>
            <person name="Wilkins M.J."/>
            <person name="Karaoz U."/>
            <person name="Brodie E.L."/>
            <person name="Williams K.H."/>
            <person name="Hubbard S.S."/>
            <person name="Banfield J.F."/>
        </authorList>
    </citation>
    <scope>NUCLEOTIDE SEQUENCE [LARGE SCALE GENOMIC DNA]</scope>
</reference>
<dbReference type="EMBL" id="MEWA01000029">
    <property type="protein sequence ID" value="OGC68959.1"/>
    <property type="molecule type" value="Genomic_DNA"/>
</dbReference>
<evidence type="ECO:0000313" key="3">
    <source>
        <dbReference type="Proteomes" id="UP000179113"/>
    </source>
</evidence>
<evidence type="ECO:0000313" key="2">
    <source>
        <dbReference type="EMBL" id="OGC68959.1"/>
    </source>
</evidence>
<accession>A0A1F4WHW3</accession>
<organism evidence="2 3">
    <name type="scientific">candidate division WWE3 bacterium RIFOXYC1_FULL_39_7</name>
    <dbReference type="NCBI Taxonomy" id="1802643"/>
    <lineage>
        <taxon>Bacteria</taxon>
        <taxon>Katanobacteria</taxon>
    </lineage>
</organism>
<name>A0A1F4WHW3_UNCKA</name>
<protein>
    <submittedName>
        <fullName evidence="2">Uncharacterized protein</fullName>
    </submittedName>
</protein>
<keyword evidence="1" id="KW-1133">Transmembrane helix</keyword>
<evidence type="ECO:0000256" key="1">
    <source>
        <dbReference type="SAM" id="Phobius"/>
    </source>
</evidence>